<dbReference type="RefSeq" id="WP_166339553.1">
    <property type="nucleotide sequence ID" value="NZ_CP072829.1"/>
</dbReference>
<keyword evidence="2" id="KW-0547">Nucleotide-binding</keyword>
<evidence type="ECO:0000313" key="5">
    <source>
        <dbReference type="EMBL" id="NHM14328.1"/>
    </source>
</evidence>
<keyword evidence="1" id="KW-0227">DNA damage</keyword>
<accession>A0A9E6MRG9</accession>
<organism evidence="6 8">
    <name type="scientific">Xiamenia xianingshaonis</name>
    <dbReference type="NCBI Taxonomy" id="2682776"/>
    <lineage>
        <taxon>Bacteria</taxon>
        <taxon>Bacillati</taxon>
        <taxon>Actinomycetota</taxon>
        <taxon>Coriobacteriia</taxon>
        <taxon>Eggerthellales</taxon>
        <taxon>Eggerthellaceae</taxon>
        <taxon>Xiamenia</taxon>
    </lineage>
</organism>
<dbReference type="AlphaFoldDB" id="A0A9E6MRG9"/>
<dbReference type="Proteomes" id="UP000671910">
    <property type="component" value="Chromosome"/>
</dbReference>
<reference evidence="6" key="2">
    <citation type="submission" date="2021-04" db="EMBL/GenBank/DDBJ databases">
        <title>Novel species in family Eggerthellaceae.</title>
        <authorList>
            <person name="Zhang G."/>
        </authorList>
    </citation>
    <scope>NUCLEOTIDE SEQUENCE</scope>
    <source>
        <strain evidence="6">Zg-886</strain>
    </source>
</reference>
<dbReference type="EMBL" id="WPCR01000007">
    <property type="protein sequence ID" value="NHM14328.1"/>
    <property type="molecule type" value="Genomic_DNA"/>
</dbReference>
<dbReference type="GO" id="GO:0006281">
    <property type="term" value="P:DNA repair"/>
    <property type="evidence" value="ECO:0007669"/>
    <property type="project" value="UniProtKB-KW"/>
</dbReference>
<dbReference type="InterPro" id="IPR011604">
    <property type="entry name" value="PDDEXK-like_dom_sf"/>
</dbReference>
<evidence type="ECO:0000256" key="1">
    <source>
        <dbReference type="ARBA" id="ARBA00022763"/>
    </source>
</evidence>
<keyword evidence="2" id="KW-0378">Hydrolase</keyword>
<proteinExistence type="predicted"/>
<dbReference type="Gene3D" id="3.90.320.10">
    <property type="match status" value="1"/>
</dbReference>
<dbReference type="Pfam" id="PF12705">
    <property type="entry name" value="PDDEXK_1"/>
    <property type="match status" value="1"/>
</dbReference>
<feature type="domain" description="PD-(D/E)XK endonuclease-like" evidence="4">
    <location>
        <begin position="664"/>
        <end position="972"/>
    </location>
</feature>
<keyword evidence="2" id="KW-0067">ATP-binding</keyword>
<evidence type="ECO:0000313" key="8">
    <source>
        <dbReference type="Proteomes" id="UP000671910"/>
    </source>
</evidence>
<keyword evidence="7" id="KW-1185">Reference proteome</keyword>
<evidence type="ECO:0000256" key="3">
    <source>
        <dbReference type="ARBA" id="ARBA00023204"/>
    </source>
</evidence>
<keyword evidence="3" id="KW-0234">DNA repair</keyword>
<evidence type="ECO:0000256" key="2">
    <source>
        <dbReference type="ARBA" id="ARBA00022806"/>
    </source>
</evidence>
<keyword evidence="2" id="KW-0347">Helicase</keyword>
<dbReference type="EMBL" id="CP072829">
    <property type="protein sequence ID" value="QTU84810.1"/>
    <property type="molecule type" value="Genomic_DNA"/>
</dbReference>
<dbReference type="GO" id="GO:0004386">
    <property type="term" value="F:helicase activity"/>
    <property type="evidence" value="ECO:0007669"/>
    <property type="project" value="UniProtKB-KW"/>
</dbReference>
<sequence>MTYEHDTEKSAACAEDKAFDALLQARRRGAYPLVWLAPHEEGVERVRRRLSATPLGFSVGVATFEQWAADQWELHGDGTRPVDALERSCLLWRVVAAGPWAEAGASFKGVVALLAQAVLQGVRARDFDGVALSASQQGLVASLARYQAELERRGRCELSWAMRDLAGLMAFRGCVAAVGFDELPWAQSELLRRLGASGEALRIDDGCCAASRPDGGVDRAPELLALLAGLYGRADAPVVPTGAVSFLLPQGSYGLGGPLAARIAALACAEADAARAAGRRPLPVVVCAPDARDLFLRLGPELARRGVASQTRGRASCVAFASTVFGKAWLSLAACADQGARTLATLSDVLRSPLCPMDDGKAMDFDAAWRKRRLRPFDDMVADVASRDGFAATLVSLAMEHDFEGALAALESRLRSGAFSDAALQGESVAAFAAVGRFLAAWRDCAGGDDVAWSLVAQRQVASPLAFSAEEGVAGQGDALFCSLSDAARLAPASACAVVLCDMTAQAYPVRVEETPATLLLERIGVVCDLDPVAQMRRSLFRCLSAASTSVLLERPLFDEDGTETYPCLAFEEIVDCYRPYDALDRTIDRATGLPPAVARFASVVPGAHVHENLLGEDVALTGPGQASSWPAGSPVKVSPEGTSSLVGGTFGGDGAHGGGAVVLSPSAVETYLECPLKWFTLRRLRLKTPDAGFGPMEKGSFAHDVLRHFYERLHKQGVAKVAADDVARAQALMEVVADEELARQPALPPSRNPLVAATAAEEAEVRHLKRQLVGFVPWEAQLLAGFVPTHFEYGFGKNRPFSYAGVHLTGSIDRIDVNDKGQAVVIDYKSSVKGTYDVRSRSSAPQAGGAVLPDKVQALMYAQVARRELGLDVVGALYVGYQPRAGKPPALSGAFDRTAIQPSQVWDARAELVGYPQLDDDGRAAYGASSFAELVDEVERGVEGAVASLCEGRIAPYPRTADACSFCPVQDCAKRRD</sequence>
<gene>
    <name evidence="5" type="ORF">GMI68_06050</name>
    <name evidence="6" type="ORF">J7S26_02530</name>
</gene>
<protein>
    <submittedName>
        <fullName evidence="6">PD-(D/E)XK nuclease family protein</fullName>
    </submittedName>
</protein>
<reference evidence="5 7" key="1">
    <citation type="submission" date="2019-11" db="EMBL/GenBank/DDBJ databases">
        <title>Eggerthellaceae novel genus isolated from the rectal contents of marmort.</title>
        <authorList>
            <person name="Zhang G."/>
        </authorList>
    </citation>
    <scope>NUCLEOTIDE SEQUENCE [LARGE SCALE GENOMIC DNA]</scope>
    <source>
        <strain evidence="5">Zg-886</strain>
        <strain evidence="7">zg-886</strain>
    </source>
</reference>
<evidence type="ECO:0000259" key="4">
    <source>
        <dbReference type="Pfam" id="PF12705"/>
    </source>
</evidence>
<dbReference type="Proteomes" id="UP000636394">
    <property type="component" value="Unassembled WGS sequence"/>
</dbReference>
<evidence type="ECO:0000313" key="6">
    <source>
        <dbReference type="EMBL" id="QTU84810.1"/>
    </source>
</evidence>
<name>A0A9E6MRG9_9ACTN</name>
<dbReference type="InterPro" id="IPR038726">
    <property type="entry name" value="PDDEXK_AddAB-type"/>
</dbReference>
<evidence type="ECO:0000313" key="7">
    <source>
        <dbReference type="Proteomes" id="UP000636394"/>
    </source>
</evidence>
<dbReference type="KEGG" id="ebz:J7S26_02530"/>